<feature type="region of interest" description="Disordered" evidence="3">
    <location>
        <begin position="65"/>
        <end position="104"/>
    </location>
</feature>
<protein>
    <recommendedName>
        <fullName evidence="2">Succinate dehydrogenase assembly factor 4, mitochondrial</fullName>
    </recommendedName>
</protein>
<dbReference type="PANTHER" id="PTHR28524:SF3">
    <property type="entry name" value="SUCCINATE DEHYDROGENASE ASSEMBLY FACTOR 4, MITOCHONDRIAL"/>
    <property type="match status" value="1"/>
</dbReference>
<evidence type="ECO:0000256" key="2">
    <source>
        <dbReference type="ARBA" id="ARBA00022170"/>
    </source>
</evidence>
<dbReference type="EMBL" id="JAXUIC010000009">
    <property type="protein sequence ID" value="KAK4571252.1"/>
    <property type="molecule type" value="Genomic_DNA"/>
</dbReference>
<dbReference type="EMBL" id="JAXUIC010000009">
    <property type="protein sequence ID" value="KAK4571251.1"/>
    <property type="molecule type" value="Genomic_DNA"/>
</dbReference>
<sequence length="173" mass="19478">MASRRLFSSTLHSTPKLVLQAATTRPDPLIRSVVTRSMSSAIPHQEIPLQNNKQECIKEDLETKNKEAEEGEDDAQYVDENGNFVNKATGEVGGPRGPEPTRYGDWEQKAWKSWPAVSRAYPEKVLPQHNDCVWNVSSLSLVSRTTTGNHKECEELSLICNWLVQIKNSNPVY</sequence>
<comment type="caution">
    <text evidence="4">The sequence shown here is derived from an EMBL/GenBank/DDBJ whole genome shotgun (WGS) entry which is preliminary data.</text>
</comment>
<proteinExistence type="inferred from homology"/>
<dbReference type="AlphaFoldDB" id="A0AAN7EG36"/>
<organism evidence="4 5">
    <name type="scientific">Quercus rubra</name>
    <name type="common">Northern red oak</name>
    <name type="synonym">Quercus borealis</name>
    <dbReference type="NCBI Taxonomy" id="3512"/>
    <lineage>
        <taxon>Eukaryota</taxon>
        <taxon>Viridiplantae</taxon>
        <taxon>Streptophyta</taxon>
        <taxon>Embryophyta</taxon>
        <taxon>Tracheophyta</taxon>
        <taxon>Spermatophyta</taxon>
        <taxon>Magnoliopsida</taxon>
        <taxon>eudicotyledons</taxon>
        <taxon>Gunneridae</taxon>
        <taxon>Pentapetalae</taxon>
        <taxon>rosids</taxon>
        <taxon>fabids</taxon>
        <taxon>Fagales</taxon>
        <taxon>Fagaceae</taxon>
        <taxon>Quercus</taxon>
    </lineage>
</organism>
<dbReference type="PANTHER" id="PTHR28524">
    <property type="entry name" value="SUCCINATE DEHYDROGENASE ASSEMBLY FACTOR 4, MITOCHONDRIAL"/>
    <property type="match status" value="1"/>
</dbReference>
<name>A0AAN7EG36_QUERU</name>
<dbReference type="Pfam" id="PF07896">
    <property type="entry name" value="DUF1674"/>
    <property type="match status" value="1"/>
</dbReference>
<comment type="similarity">
    <text evidence="1">Belongs to the SDHAF4 family.</text>
</comment>
<keyword evidence="5" id="KW-1185">Reference proteome</keyword>
<evidence type="ECO:0000313" key="5">
    <source>
        <dbReference type="Proteomes" id="UP001324115"/>
    </source>
</evidence>
<evidence type="ECO:0000256" key="3">
    <source>
        <dbReference type="SAM" id="MobiDB-lite"/>
    </source>
</evidence>
<evidence type="ECO:0000313" key="4">
    <source>
        <dbReference type="EMBL" id="KAK4571251.1"/>
    </source>
</evidence>
<gene>
    <name evidence="4" type="ORF">RGQ29_029882</name>
</gene>
<evidence type="ECO:0000256" key="1">
    <source>
        <dbReference type="ARBA" id="ARBA00005701"/>
    </source>
</evidence>
<accession>A0AAN7EG36</accession>
<dbReference type="GO" id="GO:0005739">
    <property type="term" value="C:mitochondrion"/>
    <property type="evidence" value="ECO:0007669"/>
    <property type="project" value="TreeGrafter"/>
</dbReference>
<dbReference type="Proteomes" id="UP001324115">
    <property type="component" value="Unassembled WGS sequence"/>
</dbReference>
<dbReference type="GO" id="GO:0034553">
    <property type="term" value="P:mitochondrial respiratory chain complex II assembly"/>
    <property type="evidence" value="ECO:0007669"/>
    <property type="project" value="TreeGrafter"/>
</dbReference>
<dbReference type="InterPro" id="IPR012875">
    <property type="entry name" value="SDHF4"/>
</dbReference>
<reference evidence="4 5" key="1">
    <citation type="journal article" date="2023" name="G3 (Bethesda)">
        <title>A haplotype-resolved chromosome-scale genome for Quercus rubra L. provides insights into the genetics of adaptive traits for red oak species.</title>
        <authorList>
            <person name="Kapoor B."/>
            <person name="Jenkins J."/>
            <person name="Schmutz J."/>
            <person name="Zhebentyayeva T."/>
            <person name="Kuelheim C."/>
            <person name="Coggeshall M."/>
            <person name="Heim C."/>
            <person name="Lasky J.R."/>
            <person name="Leites L."/>
            <person name="Islam-Faridi N."/>
            <person name="Romero-Severson J."/>
            <person name="DeLeo V.L."/>
            <person name="Lucas S.M."/>
            <person name="Lazic D."/>
            <person name="Gailing O."/>
            <person name="Carlson J."/>
            <person name="Staton M."/>
        </authorList>
    </citation>
    <scope>NUCLEOTIDE SEQUENCE [LARGE SCALE GENOMIC DNA]</scope>
    <source>
        <strain evidence="4">Pseudo-F2</strain>
    </source>
</reference>